<evidence type="ECO:0000313" key="2">
    <source>
        <dbReference type="Proteomes" id="UP000001683"/>
    </source>
</evidence>
<reference evidence="1 2" key="2">
    <citation type="journal article" date="2011" name="J. Bacteriol.">
        <title>Complete genome sequence of the anaerobic, halophilic alkalithermophile Natranaerobius thermophilus JW/NM-WN-LF.</title>
        <authorList>
            <person name="Zhao B."/>
            <person name="Mesbah N.M."/>
            <person name="Dalin E."/>
            <person name="Goodwin L."/>
            <person name="Nolan M."/>
            <person name="Pitluck S."/>
            <person name="Chertkov O."/>
            <person name="Brettin T.S."/>
            <person name="Han J."/>
            <person name="Larimer F.W."/>
            <person name="Land M.L."/>
            <person name="Hauser L."/>
            <person name="Kyrpides N."/>
            <person name="Wiegel J."/>
        </authorList>
    </citation>
    <scope>NUCLEOTIDE SEQUENCE [LARGE SCALE GENOMIC DNA]</scope>
    <source>
        <strain evidence="2">ATCC BAA-1301 / DSM 18059 / JW/NM-WN-LF</strain>
    </source>
</reference>
<proteinExistence type="predicted"/>
<dbReference type="Pfam" id="PF20194">
    <property type="entry name" value="DUF6557"/>
    <property type="match status" value="1"/>
</dbReference>
<dbReference type="AlphaFoldDB" id="B2A5E9"/>
<name>B2A5E9_NATTJ</name>
<evidence type="ECO:0000313" key="1">
    <source>
        <dbReference type="EMBL" id="ACB83987.1"/>
    </source>
</evidence>
<keyword evidence="2" id="KW-1185">Reference proteome</keyword>
<accession>B2A5E9</accession>
<dbReference type="Proteomes" id="UP000001683">
    <property type="component" value="Chromosome"/>
</dbReference>
<dbReference type="RefSeq" id="WP_012446874.1">
    <property type="nucleotide sequence ID" value="NC_010718.1"/>
</dbReference>
<organism evidence="1 2">
    <name type="scientific">Natranaerobius thermophilus (strain ATCC BAA-1301 / DSM 18059 / JW/NM-WN-LF)</name>
    <dbReference type="NCBI Taxonomy" id="457570"/>
    <lineage>
        <taxon>Bacteria</taxon>
        <taxon>Bacillati</taxon>
        <taxon>Bacillota</taxon>
        <taxon>Clostridia</taxon>
        <taxon>Natranaerobiales</taxon>
        <taxon>Natranaerobiaceae</taxon>
        <taxon>Natranaerobius</taxon>
    </lineage>
</organism>
<sequence>MLFKDLFKQNVNFVAEIEDKIVELFPHEKENVEKGNYRKLMNQILNLKPLLVNLITDIEKIETDEGIIYDFGVNEYHSPKDKLNIKKEFVLEHVPWEAYLGIEISETDLLEFGSIELIAIFLENMAGLGFDYEDGLSIRMDFLEKANVKHIKGEVIESDVEFGDNYFDGDEFQ</sequence>
<protein>
    <submittedName>
        <fullName evidence="1">Uncharacterized protein</fullName>
    </submittedName>
</protein>
<dbReference type="KEGG" id="nth:Nther_0391"/>
<dbReference type="InParanoid" id="B2A5E9"/>
<reference evidence="1 2" key="1">
    <citation type="submission" date="2008-04" db="EMBL/GenBank/DDBJ databases">
        <title>Complete sequence of chromosome of Natranaerobius thermophilus JW/NM-WN-LF.</title>
        <authorList>
            <consortium name="US DOE Joint Genome Institute"/>
            <person name="Copeland A."/>
            <person name="Lucas S."/>
            <person name="Lapidus A."/>
            <person name="Glavina del Rio T."/>
            <person name="Dalin E."/>
            <person name="Tice H."/>
            <person name="Bruce D."/>
            <person name="Goodwin L."/>
            <person name="Pitluck S."/>
            <person name="Chertkov O."/>
            <person name="Brettin T."/>
            <person name="Detter J.C."/>
            <person name="Han C."/>
            <person name="Kuske C.R."/>
            <person name="Schmutz J."/>
            <person name="Larimer F."/>
            <person name="Land M."/>
            <person name="Hauser L."/>
            <person name="Kyrpides N."/>
            <person name="Lykidis A."/>
            <person name="Mesbah N.M."/>
            <person name="Wiegel J."/>
        </authorList>
    </citation>
    <scope>NUCLEOTIDE SEQUENCE [LARGE SCALE GENOMIC DNA]</scope>
    <source>
        <strain evidence="2">ATCC BAA-1301 / DSM 18059 / JW/NM-WN-LF</strain>
    </source>
</reference>
<dbReference type="EMBL" id="CP001034">
    <property type="protein sequence ID" value="ACB83987.1"/>
    <property type="molecule type" value="Genomic_DNA"/>
</dbReference>
<dbReference type="HOGENOM" id="CLU_1545992_0_0_9"/>
<gene>
    <name evidence="1" type="ordered locus">Nther_0391</name>
</gene>
<dbReference type="InterPro" id="IPR046687">
    <property type="entry name" value="DUF6557"/>
</dbReference>
<dbReference type="STRING" id="457570.Nther_0391"/>